<dbReference type="Gene3D" id="3.40.390.10">
    <property type="entry name" value="Collagenase (Catalytic Domain)"/>
    <property type="match status" value="1"/>
</dbReference>
<dbReference type="AlphaFoldDB" id="A0A5M6CKP7"/>
<dbReference type="InterPro" id="IPR010384">
    <property type="entry name" value="MtfA_fam"/>
</dbReference>
<evidence type="ECO:0000313" key="1">
    <source>
        <dbReference type="EMBL" id="KAA5535781.1"/>
    </source>
</evidence>
<dbReference type="RefSeq" id="WP_150010862.1">
    <property type="nucleotide sequence ID" value="NZ_VWSG01000003.1"/>
</dbReference>
<gene>
    <name evidence="1" type="ORF">F0460_04905</name>
</gene>
<dbReference type="GO" id="GO:0008237">
    <property type="term" value="F:metallopeptidase activity"/>
    <property type="evidence" value="ECO:0007669"/>
    <property type="project" value="InterPro"/>
</dbReference>
<dbReference type="Pfam" id="PF06167">
    <property type="entry name" value="Peptidase_M90"/>
    <property type="match status" value="1"/>
</dbReference>
<proteinExistence type="predicted"/>
<dbReference type="CDD" id="cd20170">
    <property type="entry name" value="Peptidase_M90-like"/>
    <property type="match status" value="1"/>
</dbReference>
<dbReference type="Proteomes" id="UP000325141">
    <property type="component" value="Unassembled WGS sequence"/>
</dbReference>
<dbReference type="PANTHER" id="PTHR30164">
    <property type="entry name" value="MTFA PEPTIDASE"/>
    <property type="match status" value="1"/>
</dbReference>
<dbReference type="SUPFAM" id="SSF55486">
    <property type="entry name" value="Metalloproteases ('zincins'), catalytic domain"/>
    <property type="match status" value="1"/>
</dbReference>
<dbReference type="GO" id="GO:0004177">
    <property type="term" value="F:aminopeptidase activity"/>
    <property type="evidence" value="ECO:0007669"/>
    <property type="project" value="TreeGrafter"/>
</dbReference>
<accession>A0A5M6CKP7</accession>
<keyword evidence="2" id="KW-1185">Reference proteome</keyword>
<name>A0A5M6CKP7_9FLAO</name>
<organism evidence="1 2">
    <name type="scientific">Paenimyroides baculatum</name>
    <dbReference type="NCBI Taxonomy" id="2608000"/>
    <lineage>
        <taxon>Bacteria</taxon>
        <taxon>Pseudomonadati</taxon>
        <taxon>Bacteroidota</taxon>
        <taxon>Flavobacteriia</taxon>
        <taxon>Flavobacteriales</taxon>
        <taxon>Flavobacteriaceae</taxon>
        <taxon>Paenimyroides</taxon>
    </lineage>
</organism>
<evidence type="ECO:0000313" key="2">
    <source>
        <dbReference type="Proteomes" id="UP000325141"/>
    </source>
</evidence>
<dbReference type="GO" id="GO:0005829">
    <property type="term" value="C:cytosol"/>
    <property type="evidence" value="ECO:0007669"/>
    <property type="project" value="TreeGrafter"/>
</dbReference>
<comment type="caution">
    <text evidence="1">The sequence shown here is derived from an EMBL/GenBank/DDBJ whole genome shotgun (WGS) entry which is preliminary data.</text>
</comment>
<dbReference type="Gene3D" id="1.10.472.150">
    <property type="entry name" value="Glucose-regulated metallo-peptidase M90, N-terminal domain"/>
    <property type="match status" value="1"/>
</dbReference>
<reference evidence="1 2" key="1">
    <citation type="submission" date="2019-09" db="EMBL/GenBank/DDBJ databases">
        <title>Genome sequence and assembly of Flavobacterium sp.</title>
        <authorList>
            <person name="Chhetri G."/>
        </authorList>
    </citation>
    <scope>NUCLEOTIDE SEQUENCE [LARGE SCALE GENOMIC DNA]</scope>
    <source>
        <strain evidence="1 2">SNL9</strain>
    </source>
</reference>
<dbReference type="PANTHER" id="PTHR30164:SF2">
    <property type="entry name" value="PROTEIN MTFA"/>
    <property type="match status" value="1"/>
</dbReference>
<dbReference type="InterPro" id="IPR042252">
    <property type="entry name" value="MtfA_N"/>
</dbReference>
<protein>
    <submittedName>
        <fullName evidence="1">Zinc-dependent peptidase</fullName>
    </submittedName>
</protein>
<sequence>MFFTGSRLFYDRYRLNTTNGNFQLKLAPEQLIHQFSADISKVFPIFNQLPHKFKINFSKRILKFLKQYAFVCKENAPLTNAHKVSIAASYVKLTLGYNNFLINTFNNIVVYPTAQYFPHLDETHTGHFNPKMQTIMLALDEYERDIYYNQDGKDVALHEFTHALSFEMLQTYSKHPDAAVFKKGFQLVNEWMEVPQHKIRISQIDFIRAYAFTNRLELISVLIELFFEKEAIFKQYYPDLFMHVGGMIKHPKTKLLGDS</sequence>
<dbReference type="EMBL" id="VWSG01000003">
    <property type="protein sequence ID" value="KAA5535781.1"/>
    <property type="molecule type" value="Genomic_DNA"/>
</dbReference>
<dbReference type="InterPro" id="IPR024079">
    <property type="entry name" value="MetalloPept_cat_dom_sf"/>
</dbReference>